<dbReference type="AlphaFoldDB" id="X0TCS3"/>
<comment type="caution">
    <text evidence="1">The sequence shown here is derived from an EMBL/GenBank/DDBJ whole genome shotgun (WGS) entry which is preliminary data.</text>
</comment>
<protein>
    <recommendedName>
        <fullName evidence="2">PIN domain-containing protein</fullName>
    </recommendedName>
</protein>
<dbReference type="EMBL" id="BARS01019445">
    <property type="protein sequence ID" value="GAF90994.1"/>
    <property type="molecule type" value="Genomic_DNA"/>
</dbReference>
<organism evidence="1">
    <name type="scientific">marine sediment metagenome</name>
    <dbReference type="NCBI Taxonomy" id="412755"/>
    <lineage>
        <taxon>unclassified sequences</taxon>
        <taxon>metagenomes</taxon>
        <taxon>ecological metagenomes</taxon>
    </lineage>
</organism>
<accession>X0TCS3</accession>
<evidence type="ECO:0008006" key="2">
    <source>
        <dbReference type="Google" id="ProtNLM"/>
    </source>
</evidence>
<reference evidence="1" key="1">
    <citation type="journal article" date="2014" name="Front. Microbiol.">
        <title>High frequency of phylogenetically diverse reductive dehalogenase-homologous genes in deep subseafloor sedimentary metagenomes.</title>
        <authorList>
            <person name="Kawai M."/>
            <person name="Futagami T."/>
            <person name="Toyoda A."/>
            <person name="Takaki Y."/>
            <person name="Nishi S."/>
            <person name="Hori S."/>
            <person name="Arai W."/>
            <person name="Tsubouchi T."/>
            <person name="Morono Y."/>
            <person name="Uchiyama I."/>
            <person name="Ito T."/>
            <person name="Fujiyama A."/>
            <person name="Inagaki F."/>
            <person name="Takami H."/>
        </authorList>
    </citation>
    <scope>NUCLEOTIDE SEQUENCE</scope>
    <source>
        <strain evidence="1">Expedition CK06-06</strain>
    </source>
</reference>
<gene>
    <name evidence="1" type="ORF">S01H1_31517</name>
</gene>
<evidence type="ECO:0000313" key="1">
    <source>
        <dbReference type="EMBL" id="GAF90994.1"/>
    </source>
</evidence>
<proteinExistence type="predicted"/>
<sequence>MATKASRRKKANPRRRRKIQRRLDGNARNYYVADANFLANKFILASCAPVGLQRNRINACDEWWKEIDGQLRARDARVYAPDICIAEAFKVLAKKYYREKWFKHSAQHKQARDRMSRILRVTAKTLRAKEREIQYHDLETNRDIIIAIDRFYEIINKAKQTPRKKPNQTTAPKPKNVEVSVPDLIILSSAKYLMDFYDIPRGRLHIVTLDRGLRTATQSIQELPNTYDPTLPADAAAKIFV</sequence>
<name>X0TCS3_9ZZZZ</name>